<feature type="transmembrane region" description="Helical" evidence="7">
    <location>
        <begin position="12"/>
        <end position="32"/>
    </location>
</feature>
<evidence type="ECO:0000256" key="1">
    <source>
        <dbReference type="ARBA" id="ARBA00004141"/>
    </source>
</evidence>
<feature type="transmembrane region" description="Helical" evidence="7">
    <location>
        <begin position="44"/>
        <end position="70"/>
    </location>
</feature>
<evidence type="ECO:0000256" key="6">
    <source>
        <dbReference type="RuleBase" id="RU003943"/>
    </source>
</evidence>
<dbReference type="PANTHER" id="PTHR30477:SF0">
    <property type="entry name" value="METAL TRANSPORT SYSTEM MEMBRANE PROTEIN TM_0125-RELATED"/>
    <property type="match status" value="1"/>
</dbReference>
<keyword evidence="4 7" id="KW-1133">Transmembrane helix</keyword>
<feature type="transmembrane region" description="Helical" evidence="7">
    <location>
        <begin position="82"/>
        <end position="107"/>
    </location>
</feature>
<evidence type="ECO:0000256" key="4">
    <source>
        <dbReference type="ARBA" id="ARBA00022989"/>
    </source>
</evidence>
<evidence type="ECO:0000313" key="9">
    <source>
        <dbReference type="Proteomes" id="UP000184088"/>
    </source>
</evidence>
<name>A0A1M4T6T3_9THEO</name>
<feature type="transmembrane region" description="Helical" evidence="7">
    <location>
        <begin position="245"/>
        <end position="261"/>
    </location>
</feature>
<dbReference type="GO" id="GO:0010043">
    <property type="term" value="P:response to zinc ion"/>
    <property type="evidence" value="ECO:0007669"/>
    <property type="project" value="TreeGrafter"/>
</dbReference>
<feature type="transmembrane region" description="Helical" evidence="7">
    <location>
        <begin position="119"/>
        <end position="149"/>
    </location>
</feature>
<evidence type="ECO:0000256" key="5">
    <source>
        <dbReference type="ARBA" id="ARBA00023136"/>
    </source>
</evidence>
<dbReference type="Gene3D" id="1.10.3470.10">
    <property type="entry name" value="ABC transporter involved in vitamin B12 uptake, BtuC"/>
    <property type="match status" value="1"/>
</dbReference>
<dbReference type="InterPro" id="IPR001626">
    <property type="entry name" value="ABC_TroCD"/>
</dbReference>
<dbReference type="GO" id="GO:0055085">
    <property type="term" value="P:transmembrane transport"/>
    <property type="evidence" value="ECO:0007669"/>
    <property type="project" value="InterPro"/>
</dbReference>
<organism evidence="8 9">
    <name type="scientific">Caldanaerobius fijiensis DSM 17918</name>
    <dbReference type="NCBI Taxonomy" id="1121256"/>
    <lineage>
        <taxon>Bacteria</taxon>
        <taxon>Bacillati</taxon>
        <taxon>Bacillota</taxon>
        <taxon>Clostridia</taxon>
        <taxon>Thermoanaerobacterales</taxon>
        <taxon>Thermoanaerobacteraceae</taxon>
        <taxon>Caldanaerobius</taxon>
    </lineage>
</organism>
<evidence type="ECO:0000256" key="7">
    <source>
        <dbReference type="SAM" id="Phobius"/>
    </source>
</evidence>
<comment type="similarity">
    <text evidence="2 6">Belongs to the ABC-3 integral membrane protein family.</text>
</comment>
<dbReference type="InterPro" id="IPR037294">
    <property type="entry name" value="ABC_BtuC-like"/>
</dbReference>
<keyword evidence="5 7" id="KW-0472">Membrane</keyword>
<comment type="subcellular location">
    <subcellularLocation>
        <location evidence="6">Cell membrane</location>
        <topology evidence="6">Multi-pass membrane protein</topology>
    </subcellularLocation>
    <subcellularLocation>
        <location evidence="1">Membrane</location>
        <topology evidence="1">Multi-pass membrane protein</topology>
    </subcellularLocation>
</comment>
<proteinExistence type="inferred from homology"/>
<gene>
    <name evidence="8" type="ORF">SAMN02746089_00233</name>
</gene>
<dbReference type="AlphaFoldDB" id="A0A1M4T6T3"/>
<dbReference type="Pfam" id="PF00950">
    <property type="entry name" value="ABC-3"/>
    <property type="match status" value="1"/>
</dbReference>
<evidence type="ECO:0000313" key="8">
    <source>
        <dbReference type="EMBL" id="SHE40223.1"/>
    </source>
</evidence>
<dbReference type="SUPFAM" id="SSF81345">
    <property type="entry name" value="ABC transporter involved in vitamin B12 uptake, BtuC"/>
    <property type="match status" value="1"/>
</dbReference>
<evidence type="ECO:0000256" key="3">
    <source>
        <dbReference type="ARBA" id="ARBA00022692"/>
    </source>
</evidence>
<dbReference type="STRING" id="1121256.SAMN02746089_00233"/>
<dbReference type="PANTHER" id="PTHR30477">
    <property type="entry name" value="ABC-TRANSPORTER METAL-BINDING PROTEIN"/>
    <property type="match status" value="1"/>
</dbReference>
<feature type="transmembrane region" description="Helical" evidence="7">
    <location>
        <begin position="218"/>
        <end position="239"/>
    </location>
</feature>
<keyword evidence="3 6" id="KW-0812">Transmembrane</keyword>
<evidence type="ECO:0000256" key="2">
    <source>
        <dbReference type="ARBA" id="ARBA00008034"/>
    </source>
</evidence>
<protein>
    <submittedName>
        <fullName evidence="8">Zinc transport system permease protein</fullName>
    </submittedName>
</protein>
<dbReference type="EMBL" id="FQVH01000001">
    <property type="protein sequence ID" value="SHE40223.1"/>
    <property type="molecule type" value="Genomic_DNA"/>
</dbReference>
<reference evidence="8 9" key="1">
    <citation type="submission" date="2016-11" db="EMBL/GenBank/DDBJ databases">
        <authorList>
            <person name="Jaros S."/>
            <person name="Januszkiewicz K."/>
            <person name="Wedrychowicz H."/>
        </authorList>
    </citation>
    <scope>NUCLEOTIDE SEQUENCE [LARGE SCALE GENOMIC DNA]</scope>
    <source>
        <strain evidence="8 9">DSM 17918</strain>
    </source>
</reference>
<dbReference type="GO" id="GO:0043190">
    <property type="term" value="C:ATP-binding cassette (ABC) transporter complex"/>
    <property type="evidence" value="ECO:0007669"/>
    <property type="project" value="InterPro"/>
</dbReference>
<sequence>MSIFSYDFMIRAFIAGAIISIIAPLVGNYLVLRRLSQMGDTLSHVALAGIAGGMLLGTNPTISSVIFVLLSSFGIEKLRKSYFRYSEISIAVVMSGGIALAVLLLSLAGSRATNVVSYLWGSIISVTTADIKIIIVLGIVVVITIVLIYKELLYIAFDEEAAGVSGIPISTINMVFTILVSITIAVSMKIVGALLVSALMVIPPAASLKIAKSFKQTLFYSILFSFISVFVGIIVSYYLNLSPGGTIVAIALLILGFTNILKPRL</sequence>
<keyword evidence="6" id="KW-0813">Transport</keyword>
<dbReference type="Proteomes" id="UP000184088">
    <property type="component" value="Unassembled WGS sequence"/>
</dbReference>
<keyword evidence="9" id="KW-1185">Reference proteome</keyword>
<accession>A0A1M4T6T3</accession>